<gene>
    <name evidence="8" type="ORF">LMG32879_000101</name>
</gene>
<keyword evidence="9" id="KW-1185">Reference proteome</keyword>
<dbReference type="SUPFAM" id="SSF46689">
    <property type="entry name" value="Homeodomain-like"/>
    <property type="match status" value="1"/>
</dbReference>
<comment type="caution">
    <text evidence="8">The sequence shown here is derived from an EMBL/GenBank/DDBJ whole genome shotgun (WGS) entry which is preliminary data.</text>
</comment>
<keyword evidence="2" id="KW-0678">Repressor</keyword>
<keyword evidence="3" id="KW-0805">Transcription regulation</keyword>
<dbReference type="GO" id="GO:0003700">
    <property type="term" value="F:DNA-binding transcription factor activity"/>
    <property type="evidence" value="ECO:0007669"/>
    <property type="project" value="TreeGrafter"/>
</dbReference>
<dbReference type="Gene3D" id="1.10.357.10">
    <property type="entry name" value="Tetracycline Repressor, domain 2"/>
    <property type="match status" value="1"/>
</dbReference>
<dbReference type="PANTHER" id="PTHR30055:SF151">
    <property type="entry name" value="TRANSCRIPTIONAL REGULATORY PROTEIN"/>
    <property type="match status" value="1"/>
</dbReference>
<evidence type="ECO:0000256" key="3">
    <source>
        <dbReference type="ARBA" id="ARBA00023015"/>
    </source>
</evidence>
<dbReference type="SUPFAM" id="SSF48498">
    <property type="entry name" value="Tetracyclin repressor-like, C-terminal domain"/>
    <property type="match status" value="1"/>
</dbReference>
<dbReference type="InterPro" id="IPR004111">
    <property type="entry name" value="Repressor_TetR_C"/>
</dbReference>
<dbReference type="InterPro" id="IPR036271">
    <property type="entry name" value="Tet_transcr_reg_TetR-rel_C_sf"/>
</dbReference>
<sequence>MAIDKQTVLRTALTLLDEVGSDGLTMRVLAKALNVQAPTLYWHFPSKRDLLDQMADALIAPVAGMVNVTTEPDDVLWSLATALRATLLSRRDGARVYAGTYVMGENVLAVADIALAALLCKGLTQQTAVDAMFNLVSYVLGFTIEEQGFRERWSGEESVESVREQFISAMGGRFPALSQSLDAVLAGDFDARFERGLDAFFGGLSSPG</sequence>
<evidence type="ECO:0000256" key="6">
    <source>
        <dbReference type="PROSITE-ProRule" id="PRU00335"/>
    </source>
</evidence>
<comment type="function">
    <text evidence="1">TetR is the repressor of the tetracycline resistance element; its N-terminal region forms a helix-turn-helix structure and binds DNA. Binding of tetracycline to TetR reduces the repressor affinity for the tetracycline resistance gene (tetA) promoter operator sites.</text>
</comment>
<dbReference type="GO" id="GO:0046677">
    <property type="term" value="P:response to antibiotic"/>
    <property type="evidence" value="ECO:0007669"/>
    <property type="project" value="InterPro"/>
</dbReference>
<evidence type="ECO:0000256" key="4">
    <source>
        <dbReference type="ARBA" id="ARBA00023125"/>
    </source>
</evidence>
<dbReference type="PRINTS" id="PR00455">
    <property type="entry name" value="HTHTETR"/>
</dbReference>
<dbReference type="GO" id="GO:0000976">
    <property type="term" value="F:transcription cis-regulatory region binding"/>
    <property type="evidence" value="ECO:0007669"/>
    <property type="project" value="TreeGrafter"/>
</dbReference>
<dbReference type="RefSeq" id="WP_289842390.1">
    <property type="nucleotide sequence ID" value="NZ_CATKSH010000001.1"/>
</dbReference>
<evidence type="ECO:0000256" key="5">
    <source>
        <dbReference type="ARBA" id="ARBA00023163"/>
    </source>
</evidence>
<dbReference type="InterPro" id="IPR009057">
    <property type="entry name" value="Homeodomain-like_sf"/>
</dbReference>
<dbReference type="Gene3D" id="1.10.10.60">
    <property type="entry name" value="Homeodomain-like"/>
    <property type="match status" value="1"/>
</dbReference>
<evidence type="ECO:0000256" key="1">
    <source>
        <dbReference type="ARBA" id="ARBA00002856"/>
    </source>
</evidence>
<protein>
    <submittedName>
        <fullName evidence="8">TetR/AcrR family transcriptional regulator C-terminal domain-containing protein</fullName>
    </submittedName>
</protein>
<name>A0AA35UTQ8_9PROT</name>
<dbReference type="InterPro" id="IPR050109">
    <property type="entry name" value="HTH-type_TetR-like_transc_reg"/>
</dbReference>
<dbReference type="InterPro" id="IPR023772">
    <property type="entry name" value="DNA-bd_HTH_TetR-type_CS"/>
</dbReference>
<dbReference type="PRINTS" id="PR00400">
    <property type="entry name" value="TETREPRESSOR"/>
</dbReference>
<reference evidence="8" key="1">
    <citation type="submission" date="2023-03" db="EMBL/GenBank/DDBJ databases">
        <authorList>
            <person name="Cleenwerck I."/>
        </authorList>
    </citation>
    <scope>NUCLEOTIDE SEQUENCE</scope>
    <source>
        <strain evidence="8">LMG 32879</strain>
    </source>
</reference>
<proteinExistence type="predicted"/>
<dbReference type="PROSITE" id="PS01081">
    <property type="entry name" value="HTH_TETR_1"/>
    <property type="match status" value="1"/>
</dbReference>
<dbReference type="InterPro" id="IPR001647">
    <property type="entry name" value="HTH_TetR"/>
</dbReference>
<dbReference type="Pfam" id="PF00440">
    <property type="entry name" value="TetR_N"/>
    <property type="match status" value="1"/>
</dbReference>
<evidence type="ECO:0000313" key="8">
    <source>
        <dbReference type="EMBL" id="CAI9119288.1"/>
    </source>
</evidence>
<dbReference type="GO" id="GO:0045892">
    <property type="term" value="P:negative regulation of DNA-templated transcription"/>
    <property type="evidence" value="ECO:0007669"/>
    <property type="project" value="InterPro"/>
</dbReference>
<feature type="domain" description="HTH tetR-type" evidence="7">
    <location>
        <begin position="2"/>
        <end position="62"/>
    </location>
</feature>
<keyword evidence="5" id="KW-0804">Transcription</keyword>
<evidence type="ECO:0000256" key="2">
    <source>
        <dbReference type="ARBA" id="ARBA00022491"/>
    </source>
</evidence>
<dbReference type="AlphaFoldDB" id="A0AA35UTQ8"/>
<feature type="DNA-binding region" description="H-T-H motif" evidence="6">
    <location>
        <begin position="25"/>
        <end position="44"/>
    </location>
</feature>
<dbReference type="PROSITE" id="PS50977">
    <property type="entry name" value="HTH_TETR_2"/>
    <property type="match status" value="1"/>
</dbReference>
<organism evidence="8 9">
    <name type="scientific">Brytella acorum</name>
    <dbReference type="NCBI Taxonomy" id="2959299"/>
    <lineage>
        <taxon>Bacteria</taxon>
        <taxon>Pseudomonadati</taxon>
        <taxon>Pseudomonadota</taxon>
        <taxon>Alphaproteobacteria</taxon>
        <taxon>Acetobacterales</taxon>
        <taxon>Acetobacteraceae</taxon>
        <taxon>Brytella</taxon>
    </lineage>
</organism>
<dbReference type="PANTHER" id="PTHR30055">
    <property type="entry name" value="HTH-TYPE TRANSCRIPTIONAL REGULATOR RUTR"/>
    <property type="match status" value="1"/>
</dbReference>
<keyword evidence="4 6" id="KW-0238">DNA-binding</keyword>
<accession>A0AA35UTQ8</accession>
<dbReference type="EMBL" id="CATKSH010000001">
    <property type="protein sequence ID" value="CAI9119288.1"/>
    <property type="molecule type" value="Genomic_DNA"/>
</dbReference>
<dbReference type="Proteomes" id="UP001176960">
    <property type="component" value="Unassembled WGS sequence"/>
</dbReference>
<evidence type="ECO:0000259" key="7">
    <source>
        <dbReference type="PROSITE" id="PS50977"/>
    </source>
</evidence>
<evidence type="ECO:0000313" key="9">
    <source>
        <dbReference type="Proteomes" id="UP001176960"/>
    </source>
</evidence>
<dbReference type="Pfam" id="PF02909">
    <property type="entry name" value="TetR_C_1"/>
    <property type="match status" value="1"/>
</dbReference>
<dbReference type="InterPro" id="IPR003012">
    <property type="entry name" value="Tet_transcr_reg_TetR"/>
</dbReference>